<evidence type="ECO:0000256" key="1">
    <source>
        <dbReference type="SAM" id="Phobius"/>
    </source>
</evidence>
<dbReference type="EMBL" id="JANVFS010000022">
    <property type="protein sequence ID" value="KAJ4475289.1"/>
    <property type="molecule type" value="Genomic_DNA"/>
</dbReference>
<evidence type="ECO:0000256" key="2">
    <source>
        <dbReference type="SAM" id="SignalP"/>
    </source>
</evidence>
<accession>A0A9W9DKW8</accession>
<comment type="caution">
    <text evidence="3">The sequence shown here is derived from an EMBL/GenBank/DDBJ whole genome shotgun (WGS) entry which is preliminary data.</text>
</comment>
<feature type="signal peptide" evidence="2">
    <location>
        <begin position="1"/>
        <end position="23"/>
    </location>
</feature>
<feature type="transmembrane region" description="Helical" evidence="1">
    <location>
        <begin position="70"/>
        <end position="92"/>
    </location>
</feature>
<organism evidence="3 4">
    <name type="scientific">Lentinula lateritia</name>
    <dbReference type="NCBI Taxonomy" id="40482"/>
    <lineage>
        <taxon>Eukaryota</taxon>
        <taxon>Fungi</taxon>
        <taxon>Dikarya</taxon>
        <taxon>Basidiomycota</taxon>
        <taxon>Agaricomycotina</taxon>
        <taxon>Agaricomycetes</taxon>
        <taxon>Agaricomycetidae</taxon>
        <taxon>Agaricales</taxon>
        <taxon>Marasmiineae</taxon>
        <taxon>Omphalotaceae</taxon>
        <taxon>Lentinula</taxon>
    </lineage>
</organism>
<dbReference type="Proteomes" id="UP001150238">
    <property type="component" value="Unassembled WGS sequence"/>
</dbReference>
<reference evidence="3" key="1">
    <citation type="submission" date="2022-08" db="EMBL/GenBank/DDBJ databases">
        <authorList>
            <consortium name="DOE Joint Genome Institute"/>
            <person name="Min B."/>
            <person name="Riley R."/>
            <person name="Sierra-Patev S."/>
            <person name="Naranjo-Ortiz M."/>
            <person name="Looney B."/>
            <person name="Konkel Z."/>
            <person name="Slot J.C."/>
            <person name="Sakamoto Y."/>
            <person name="Steenwyk J.L."/>
            <person name="Rokas A."/>
            <person name="Carro J."/>
            <person name="Camarero S."/>
            <person name="Ferreira P."/>
            <person name="Molpeceres G."/>
            <person name="Ruiz-Duenas F.J."/>
            <person name="Serrano A."/>
            <person name="Henrissat B."/>
            <person name="Drula E."/>
            <person name="Hughes K.W."/>
            <person name="Mata J.L."/>
            <person name="Ishikawa N.K."/>
            <person name="Vargas-Isla R."/>
            <person name="Ushijima S."/>
            <person name="Smith C.A."/>
            <person name="Ahrendt S."/>
            <person name="Andreopoulos W."/>
            <person name="He G."/>
            <person name="Labutti K."/>
            <person name="Lipzen A."/>
            <person name="Ng V."/>
            <person name="Sandor L."/>
            <person name="Barry K."/>
            <person name="Martinez A.T."/>
            <person name="Xiao Y."/>
            <person name="Gibbons J.G."/>
            <person name="Terashima K."/>
            <person name="Hibbett D.S."/>
            <person name="Grigoriev I.V."/>
        </authorList>
    </citation>
    <scope>NUCLEOTIDE SEQUENCE</scope>
    <source>
        <strain evidence="3">Sp2 HRB7682 ss15</strain>
    </source>
</reference>
<reference evidence="3" key="2">
    <citation type="journal article" date="2023" name="Proc. Natl. Acad. Sci. U.S.A.">
        <title>A global phylogenomic analysis of the shiitake genus Lentinula.</title>
        <authorList>
            <person name="Sierra-Patev S."/>
            <person name="Min B."/>
            <person name="Naranjo-Ortiz M."/>
            <person name="Looney B."/>
            <person name="Konkel Z."/>
            <person name="Slot J.C."/>
            <person name="Sakamoto Y."/>
            <person name="Steenwyk J.L."/>
            <person name="Rokas A."/>
            <person name="Carro J."/>
            <person name="Camarero S."/>
            <person name="Ferreira P."/>
            <person name="Molpeceres G."/>
            <person name="Ruiz-Duenas F.J."/>
            <person name="Serrano A."/>
            <person name="Henrissat B."/>
            <person name="Drula E."/>
            <person name="Hughes K.W."/>
            <person name="Mata J.L."/>
            <person name="Ishikawa N.K."/>
            <person name="Vargas-Isla R."/>
            <person name="Ushijima S."/>
            <person name="Smith C.A."/>
            <person name="Donoghue J."/>
            <person name="Ahrendt S."/>
            <person name="Andreopoulos W."/>
            <person name="He G."/>
            <person name="LaButti K."/>
            <person name="Lipzen A."/>
            <person name="Ng V."/>
            <person name="Riley R."/>
            <person name="Sandor L."/>
            <person name="Barry K."/>
            <person name="Martinez A.T."/>
            <person name="Xiao Y."/>
            <person name="Gibbons J.G."/>
            <person name="Terashima K."/>
            <person name="Grigoriev I.V."/>
            <person name="Hibbett D."/>
        </authorList>
    </citation>
    <scope>NUCLEOTIDE SEQUENCE</scope>
    <source>
        <strain evidence="3">Sp2 HRB7682 ss15</strain>
    </source>
</reference>
<sequence>MSPSMRRALFLLLEVRLNGLVTGQQVATNISRASSTIVIRDSSTTSGVSSISPSLESMDQQSTSGNHTAVLVPTIIAIILLLILCMGFLYYYRRRWIRKNGNSRHSLPISPVATPSILSFSAGYSSEGGQSGYRAVPNPYTYYIPPPSLVRSTSPDRLTVSTSFLSLPKSLYEPGSADTYSPAAPSSEMNAHMPSVEHAMAVGGKIDVQKPLRLEPLRRVDSAEKEEGI</sequence>
<name>A0A9W9DKW8_9AGAR</name>
<keyword evidence="1" id="KW-0812">Transmembrane</keyword>
<keyword evidence="2" id="KW-0732">Signal</keyword>
<gene>
    <name evidence="3" type="ORF">C8J55DRAFT_517772</name>
</gene>
<feature type="chain" id="PRO_5040964960" evidence="2">
    <location>
        <begin position="24"/>
        <end position="229"/>
    </location>
</feature>
<evidence type="ECO:0000313" key="4">
    <source>
        <dbReference type="Proteomes" id="UP001150238"/>
    </source>
</evidence>
<dbReference type="AlphaFoldDB" id="A0A9W9DKW8"/>
<keyword evidence="1" id="KW-1133">Transmembrane helix</keyword>
<proteinExistence type="predicted"/>
<keyword evidence="1" id="KW-0472">Membrane</keyword>
<protein>
    <submittedName>
        <fullName evidence="3">Uncharacterized protein</fullName>
    </submittedName>
</protein>
<evidence type="ECO:0000313" key="3">
    <source>
        <dbReference type="EMBL" id="KAJ4475289.1"/>
    </source>
</evidence>